<feature type="region of interest" description="Disordered" evidence="1">
    <location>
        <begin position="401"/>
        <end position="432"/>
    </location>
</feature>
<dbReference type="EMBL" id="JACHLP010000004">
    <property type="protein sequence ID" value="MBB4843508.1"/>
    <property type="molecule type" value="Genomic_DNA"/>
</dbReference>
<feature type="domain" description="GGDEF" evidence="4">
    <location>
        <begin position="278"/>
        <end position="415"/>
    </location>
</feature>
<dbReference type="PROSITE" id="PS50887">
    <property type="entry name" value="GGDEF"/>
    <property type="match status" value="1"/>
</dbReference>
<evidence type="ECO:0000259" key="4">
    <source>
        <dbReference type="PROSITE" id="PS50887"/>
    </source>
</evidence>
<dbReference type="NCBIfam" id="TIGR00254">
    <property type="entry name" value="GGDEF"/>
    <property type="match status" value="1"/>
</dbReference>
<dbReference type="AlphaFoldDB" id="A0A840LBD4"/>
<dbReference type="RefSeq" id="WP_184298879.1">
    <property type="nucleotide sequence ID" value="NZ_JACHLP010000004.1"/>
</dbReference>
<dbReference type="GO" id="GO:0003824">
    <property type="term" value="F:catalytic activity"/>
    <property type="evidence" value="ECO:0007669"/>
    <property type="project" value="UniProtKB-ARBA"/>
</dbReference>
<feature type="domain" description="HAMP" evidence="3">
    <location>
        <begin position="175"/>
        <end position="228"/>
    </location>
</feature>
<dbReference type="InterPro" id="IPR003660">
    <property type="entry name" value="HAMP_dom"/>
</dbReference>
<dbReference type="Pfam" id="PF00990">
    <property type="entry name" value="GGDEF"/>
    <property type="match status" value="1"/>
</dbReference>
<dbReference type="PANTHER" id="PTHR46663">
    <property type="entry name" value="DIGUANYLATE CYCLASE DGCT-RELATED"/>
    <property type="match status" value="1"/>
</dbReference>
<dbReference type="SMART" id="SM00267">
    <property type="entry name" value="GGDEF"/>
    <property type="match status" value="1"/>
</dbReference>
<keyword evidence="2" id="KW-1133">Transmembrane helix</keyword>
<dbReference type="CDD" id="cd01949">
    <property type="entry name" value="GGDEF"/>
    <property type="match status" value="1"/>
</dbReference>
<dbReference type="InterPro" id="IPR043128">
    <property type="entry name" value="Rev_trsase/Diguanyl_cyclase"/>
</dbReference>
<dbReference type="Gene3D" id="3.30.70.270">
    <property type="match status" value="1"/>
</dbReference>
<dbReference type="GO" id="GO:0007165">
    <property type="term" value="P:signal transduction"/>
    <property type="evidence" value="ECO:0007669"/>
    <property type="project" value="InterPro"/>
</dbReference>
<name>A0A840LBD4_9BURK</name>
<comment type="caution">
    <text evidence="5">The sequence shown here is derived from an EMBL/GenBank/DDBJ whole genome shotgun (WGS) entry which is preliminary data.</text>
</comment>
<dbReference type="PROSITE" id="PS51257">
    <property type="entry name" value="PROKAR_LIPOPROTEIN"/>
    <property type="match status" value="1"/>
</dbReference>
<evidence type="ECO:0000313" key="5">
    <source>
        <dbReference type="EMBL" id="MBB4843508.1"/>
    </source>
</evidence>
<organism evidence="5 6">
    <name type="scientific">Roseateles oligotrophus</name>
    <dbReference type="NCBI Taxonomy" id="1769250"/>
    <lineage>
        <taxon>Bacteria</taxon>
        <taxon>Pseudomonadati</taxon>
        <taxon>Pseudomonadota</taxon>
        <taxon>Betaproteobacteria</taxon>
        <taxon>Burkholderiales</taxon>
        <taxon>Sphaerotilaceae</taxon>
        <taxon>Roseateles</taxon>
    </lineage>
</organism>
<dbReference type="SUPFAM" id="SSF55073">
    <property type="entry name" value="Nucleotide cyclase"/>
    <property type="match status" value="1"/>
</dbReference>
<evidence type="ECO:0000259" key="3">
    <source>
        <dbReference type="PROSITE" id="PS50885"/>
    </source>
</evidence>
<keyword evidence="6" id="KW-1185">Reference proteome</keyword>
<dbReference type="InterPro" id="IPR029787">
    <property type="entry name" value="Nucleotide_cyclase"/>
</dbReference>
<keyword evidence="2" id="KW-0472">Membrane</keyword>
<dbReference type="InterPro" id="IPR052163">
    <property type="entry name" value="DGC-Regulatory_Protein"/>
</dbReference>
<dbReference type="GO" id="GO:0016020">
    <property type="term" value="C:membrane"/>
    <property type="evidence" value="ECO:0007669"/>
    <property type="project" value="InterPro"/>
</dbReference>
<sequence>MSTPRSSSLASVLHRAQLRVALVALLTVGLLLSCSSFFALRASLSHNLELVGRSISYSVEAAVMFQDAEATRLVLKNIVDREGLNEARVLLSNGTELAAYHRASQHSRLSRLARWLFPMQASSSVQLDGMEVARVELQSDSVALLLTLAWSLGAILLGILLTALTVLWASRRIEHIILDPLLALARHTRAVREERAYSRRAPTAQVKEIDQLGADFNALLAEVQANEAELQRRHEALRSDHDLLSFTAKHDALTGAANRAYFEQELQDSITEAQLKNTELALLFLDADKFKEVNDRYGHDAGDKVLVELVQRMRANVRDSDLVGRLGGDEFVILLRPLRHSSDAARIQQQLLTSLRETPIAIGAGISLTLSASIGIAAFPKDGDSAENLLRTADLAMYREKSMAASPNKSPSPMPSSSHAGLGNLSEKGAPL</sequence>
<evidence type="ECO:0000256" key="1">
    <source>
        <dbReference type="SAM" id="MobiDB-lite"/>
    </source>
</evidence>
<gene>
    <name evidence="5" type="ORF">HNP55_002031</name>
</gene>
<protein>
    <submittedName>
        <fullName evidence="5">Diguanylate cyclase (GGDEF)-like protein</fullName>
    </submittedName>
</protein>
<keyword evidence="2" id="KW-0812">Transmembrane</keyword>
<proteinExistence type="predicted"/>
<reference evidence="5 6" key="1">
    <citation type="submission" date="2020-08" db="EMBL/GenBank/DDBJ databases">
        <title>Functional genomics of gut bacteria from endangered species of beetles.</title>
        <authorList>
            <person name="Carlos-Shanley C."/>
        </authorList>
    </citation>
    <scope>NUCLEOTIDE SEQUENCE [LARGE SCALE GENOMIC DNA]</scope>
    <source>
        <strain evidence="5 6">S00239</strain>
    </source>
</reference>
<dbReference type="InterPro" id="IPR000160">
    <property type="entry name" value="GGDEF_dom"/>
</dbReference>
<feature type="transmembrane region" description="Helical" evidence="2">
    <location>
        <begin position="20"/>
        <end position="40"/>
    </location>
</feature>
<dbReference type="PANTHER" id="PTHR46663:SF2">
    <property type="entry name" value="GGDEF DOMAIN-CONTAINING PROTEIN"/>
    <property type="match status" value="1"/>
</dbReference>
<evidence type="ECO:0000256" key="2">
    <source>
        <dbReference type="SAM" id="Phobius"/>
    </source>
</evidence>
<dbReference type="FunFam" id="3.30.70.270:FF:000001">
    <property type="entry name" value="Diguanylate cyclase domain protein"/>
    <property type="match status" value="1"/>
</dbReference>
<accession>A0A840LBD4</accession>
<feature type="compositionally biased region" description="Low complexity" evidence="1">
    <location>
        <begin position="403"/>
        <end position="418"/>
    </location>
</feature>
<dbReference type="Proteomes" id="UP000562027">
    <property type="component" value="Unassembled WGS sequence"/>
</dbReference>
<evidence type="ECO:0000313" key="6">
    <source>
        <dbReference type="Proteomes" id="UP000562027"/>
    </source>
</evidence>
<dbReference type="Gene3D" id="6.10.340.10">
    <property type="match status" value="1"/>
</dbReference>
<dbReference type="InterPro" id="IPR033417">
    <property type="entry name" value="CHASE8"/>
</dbReference>
<dbReference type="Pfam" id="PF17152">
    <property type="entry name" value="CHASE8"/>
    <property type="match status" value="1"/>
</dbReference>
<dbReference type="PROSITE" id="PS50885">
    <property type="entry name" value="HAMP"/>
    <property type="match status" value="1"/>
</dbReference>
<feature type="transmembrane region" description="Helical" evidence="2">
    <location>
        <begin position="142"/>
        <end position="169"/>
    </location>
</feature>